<proteinExistence type="predicted"/>
<name>A0A6N9U3I8_STRHA</name>
<dbReference type="EMBL" id="JAAGLQ010000349">
    <property type="protein sequence ID" value="NEA17229.1"/>
    <property type="molecule type" value="Genomic_DNA"/>
</dbReference>
<organism evidence="2 3">
    <name type="scientific">Streptomyces halstedii</name>
    <dbReference type="NCBI Taxonomy" id="1944"/>
    <lineage>
        <taxon>Bacteria</taxon>
        <taxon>Bacillati</taxon>
        <taxon>Actinomycetota</taxon>
        <taxon>Actinomycetes</taxon>
        <taxon>Kitasatosporales</taxon>
        <taxon>Streptomycetaceae</taxon>
        <taxon>Streptomyces</taxon>
    </lineage>
</organism>
<keyword evidence="2" id="KW-0808">Transferase</keyword>
<feature type="non-terminal residue" evidence="2">
    <location>
        <position position="46"/>
    </location>
</feature>
<dbReference type="Proteomes" id="UP000471293">
    <property type="component" value="Unassembled WGS sequence"/>
</dbReference>
<feature type="region of interest" description="Disordered" evidence="1">
    <location>
        <begin position="1"/>
        <end position="46"/>
    </location>
</feature>
<gene>
    <name evidence="2" type="ORF">G3I29_17270</name>
</gene>
<reference evidence="2 3" key="1">
    <citation type="submission" date="2020-01" db="EMBL/GenBank/DDBJ databases">
        <title>Insect and environment-associated Actinomycetes.</title>
        <authorList>
            <person name="Currrie C."/>
            <person name="Chevrette M."/>
            <person name="Carlson C."/>
            <person name="Stubbendieck R."/>
            <person name="Wendt-Pienkowski E."/>
        </authorList>
    </citation>
    <scope>NUCLEOTIDE SEQUENCE [LARGE SCALE GENOMIC DNA]</scope>
    <source>
        <strain evidence="2 3">SID11342</strain>
    </source>
</reference>
<dbReference type="AlphaFoldDB" id="A0A6N9U3I8"/>
<comment type="caution">
    <text evidence="2">The sequence shown here is derived from an EMBL/GenBank/DDBJ whole genome shotgun (WGS) entry which is preliminary data.</text>
</comment>
<dbReference type="GO" id="GO:0016740">
    <property type="term" value="F:transferase activity"/>
    <property type="evidence" value="ECO:0007669"/>
    <property type="project" value="UniProtKB-KW"/>
</dbReference>
<evidence type="ECO:0000256" key="1">
    <source>
        <dbReference type="SAM" id="MobiDB-lite"/>
    </source>
</evidence>
<protein>
    <submittedName>
        <fullName evidence="2">Aminoglycoside phosphotransferase family protein</fullName>
    </submittedName>
</protein>
<evidence type="ECO:0000313" key="3">
    <source>
        <dbReference type="Proteomes" id="UP000471293"/>
    </source>
</evidence>
<evidence type="ECO:0000313" key="2">
    <source>
        <dbReference type="EMBL" id="NEA17229.1"/>
    </source>
</evidence>
<sequence length="46" mass="4577">MTTASVARALGTLAHQGAHPPGPCDCAPPEVLADRPDGTVVRSGPV</sequence>
<accession>A0A6N9U3I8</accession>